<keyword evidence="2" id="KW-0732">Signal</keyword>
<feature type="signal peptide" evidence="2">
    <location>
        <begin position="1"/>
        <end position="20"/>
    </location>
</feature>
<evidence type="ECO:0000256" key="1">
    <source>
        <dbReference type="SAM" id="MobiDB-lite"/>
    </source>
</evidence>
<comment type="caution">
    <text evidence="3">The sequence shown here is derived from an EMBL/GenBank/DDBJ whole genome shotgun (WGS) entry which is preliminary data.</text>
</comment>
<name>A0A834WT09_9FABA</name>
<proteinExistence type="predicted"/>
<gene>
    <name evidence="3" type="ORF">G2W53_014170</name>
</gene>
<evidence type="ECO:0000256" key="2">
    <source>
        <dbReference type="SAM" id="SignalP"/>
    </source>
</evidence>
<feature type="chain" id="PRO_5032940541" evidence="2">
    <location>
        <begin position="21"/>
        <end position="83"/>
    </location>
</feature>
<evidence type="ECO:0000313" key="4">
    <source>
        <dbReference type="Proteomes" id="UP000634136"/>
    </source>
</evidence>
<keyword evidence="4" id="KW-1185">Reference proteome</keyword>
<dbReference type="EMBL" id="JAAIUW010000005">
    <property type="protein sequence ID" value="KAF7831837.1"/>
    <property type="molecule type" value="Genomic_DNA"/>
</dbReference>
<protein>
    <submittedName>
        <fullName evidence="3">Uncharacterized protein</fullName>
    </submittedName>
</protein>
<dbReference type="AlphaFoldDB" id="A0A834WT09"/>
<reference evidence="3" key="1">
    <citation type="submission" date="2020-09" db="EMBL/GenBank/DDBJ databases">
        <title>Genome-Enabled Discovery of Anthraquinone Biosynthesis in Senna tora.</title>
        <authorList>
            <person name="Kang S.-H."/>
            <person name="Pandey R.P."/>
            <person name="Lee C.-M."/>
            <person name="Sim J.-S."/>
            <person name="Jeong J.-T."/>
            <person name="Choi B.-S."/>
            <person name="Jung M."/>
            <person name="Ginzburg D."/>
            <person name="Zhao K."/>
            <person name="Won S.Y."/>
            <person name="Oh T.-J."/>
            <person name="Yu Y."/>
            <person name="Kim N.-H."/>
            <person name="Lee O.R."/>
            <person name="Lee T.-H."/>
            <person name="Bashyal P."/>
            <person name="Kim T.-S."/>
            <person name="Lee W.-H."/>
            <person name="Kawkins C."/>
            <person name="Kim C.-K."/>
            <person name="Kim J.S."/>
            <person name="Ahn B.O."/>
            <person name="Rhee S.Y."/>
            <person name="Sohng J.K."/>
        </authorList>
    </citation>
    <scope>NUCLEOTIDE SEQUENCE</scope>
    <source>
        <tissue evidence="3">Leaf</tissue>
    </source>
</reference>
<accession>A0A834WT09</accession>
<feature type="region of interest" description="Disordered" evidence="1">
    <location>
        <begin position="36"/>
        <end position="59"/>
    </location>
</feature>
<dbReference type="Proteomes" id="UP000634136">
    <property type="component" value="Unassembled WGS sequence"/>
</dbReference>
<sequence length="83" mass="9063">MAMPFQRSTGLHWLLSPTWLTYIRLGGVVDSTMSCQTQEDIKGQRVDKPSRSSRGPCYTVDGFDVSESSADSRAASPHGSNNV</sequence>
<evidence type="ECO:0000313" key="3">
    <source>
        <dbReference type="EMBL" id="KAF7831837.1"/>
    </source>
</evidence>
<feature type="compositionally biased region" description="Basic and acidic residues" evidence="1">
    <location>
        <begin position="39"/>
        <end position="50"/>
    </location>
</feature>
<organism evidence="3 4">
    <name type="scientific">Senna tora</name>
    <dbReference type="NCBI Taxonomy" id="362788"/>
    <lineage>
        <taxon>Eukaryota</taxon>
        <taxon>Viridiplantae</taxon>
        <taxon>Streptophyta</taxon>
        <taxon>Embryophyta</taxon>
        <taxon>Tracheophyta</taxon>
        <taxon>Spermatophyta</taxon>
        <taxon>Magnoliopsida</taxon>
        <taxon>eudicotyledons</taxon>
        <taxon>Gunneridae</taxon>
        <taxon>Pentapetalae</taxon>
        <taxon>rosids</taxon>
        <taxon>fabids</taxon>
        <taxon>Fabales</taxon>
        <taxon>Fabaceae</taxon>
        <taxon>Caesalpinioideae</taxon>
        <taxon>Cassia clade</taxon>
        <taxon>Senna</taxon>
    </lineage>
</organism>